<reference evidence="12" key="1">
    <citation type="submission" date="2020-12" db="EMBL/GenBank/DDBJ databases">
        <authorList>
            <person name="Iha C."/>
        </authorList>
    </citation>
    <scope>NUCLEOTIDE SEQUENCE</scope>
</reference>
<evidence type="ECO:0000259" key="11">
    <source>
        <dbReference type="Pfam" id="PF00291"/>
    </source>
</evidence>
<evidence type="ECO:0000256" key="10">
    <source>
        <dbReference type="SAM" id="SignalP"/>
    </source>
</evidence>
<dbReference type="InterPro" id="IPR050214">
    <property type="entry name" value="Cys_Synth/Cystath_Beta-Synth"/>
</dbReference>
<dbReference type="PANTHER" id="PTHR10314">
    <property type="entry name" value="CYSTATHIONINE BETA-SYNTHASE"/>
    <property type="match status" value="1"/>
</dbReference>
<comment type="catalytic activity">
    <reaction evidence="9">
        <text>O-acetyl-L-serine + hydrogen sulfide = L-cysteine + acetate</text>
        <dbReference type="Rhea" id="RHEA:14829"/>
        <dbReference type="ChEBI" id="CHEBI:29919"/>
        <dbReference type="ChEBI" id="CHEBI:30089"/>
        <dbReference type="ChEBI" id="CHEBI:35235"/>
        <dbReference type="ChEBI" id="CHEBI:58340"/>
        <dbReference type="EC" id="2.5.1.47"/>
    </reaction>
</comment>
<dbReference type="Gene3D" id="3.40.50.1100">
    <property type="match status" value="2"/>
</dbReference>
<evidence type="ECO:0000313" key="13">
    <source>
        <dbReference type="Proteomes" id="UP000708148"/>
    </source>
</evidence>
<evidence type="ECO:0000256" key="5">
    <source>
        <dbReference type="ARBA" id="ARBA00022898"/>
    </source>
</evidence>
<evidence type="ECO:0000256" key="4">
    <source>
        <dbReference type="ARBA" id="ARBA00022679"/>
    </source>
</evidence>
<dbReference type="SUPFAM" id="SSF53686">
    <property type="entry name" value="Tryptophan synthase beta subunit-like PLP-dependent enzymes"/>
    <property type="match status" value="1"/>
</dbReference>
<evidence type="ECO:0000256" key="7">
    <source>
        <dbReference type="PIRSR" id="PIRSR605856-50"/>
    </source>
</evidence>
<dbReference type="GO" id="GO:0006535">
    <property type="term" value="P:cysteine biosynthetic process from serine"/>
    <property type="evidence" value="ECO:0007669"/>
    <property type="project" value="UniProtKB-UniRule"/>
</dbReference>
<dbReference type="EC" id="2.5.1.47" evidence="9"/>
<accession>A0A8S1J243</accession>
<dbReference type="NCBIfam" id="TIGR01139">
    <property type="entry name" value="cysK"/>
    <property type="match status" value="1"/>
</dbReference>
<feature type="binding site" evidence="7">
    <location>
        <begin position="270"/>
        <end position="274"/>
    </location>
    <ligand>
        <name>pyridoxal 5'-phosphate</name>
        <dbReference type="ChEBI" id="CHEBI:597326"/>
    </ligand>
</feature>
<gene>
    <name evidence="12" type="ORF">OSTQU699_LOCUS3016</name>
</gene>
<protein>
    <recommendedName>
        <fullName evidence="9">Cysteine synthase</fullName>
        <ecNumber evidence="9">2.5.1.47</ecNumber>
    </recommendedName>
</protein>
<dbReference type="Pfam" id="PF00291">
    <property type="entry name" value="PALP"/>
    <property type="match status" value="1"/>
</dbReference>
<evidence type="ECO:0000256" key="9">
    <source>
        <dbReference type="RuleBase" id="RU003985"/>
    </source>
</evidence>
<dbReference type="InterPro" id="IPR036052">
    <property type="entry name" value="TrpB-like_PALP_sf"/>
</dbReference>
<keyword evidence="6 9" id="KW-0198">Cysteine biosynthesis</keyword>
<dbReference type="NCBIfam" id="TIGR01136">
    <property type="entry name" value="cysKM"/>
    <property type="match status" value="1"/>
</dbReference>
<sequence>MHPLPHSRGARVGAFASFSCLLAVEGMAPAGIMGVSQQAARVAQGLHPEVPPGSGQSMRIQGFCVGRKPRELAVRVRAQVTEQTTAKQLQRDHIAGDVSELVGNTPMVYLNKVTNGCGARIAVKMETMEPCKSVKDRIGMNMIEDAEQKGVIQPGKTTLIEPTSGNTGIGLCFMAASKGYKLILTMPASMSMERRVLFLAFGAELVLTDPAKGMGGAIAKARELVASNPDSYMLQQFDNKANVQIHKLTTGPEIWRDTAGSIDIFVSGVGTGGTITGAGGYLKSMNSNVQVVAVEPTESSILSGGKPGPHKIQGIGAGFVPGILDTNIYDEVSRVSSDEAIAMARRLAVEEGIMCGISSGAAVKAAIEVGSRPENNGKLIVVILPSFGERYLSSVLFQALRDECQAMGINERIALSDMAGRRFYVP</sequence>
<feature type="signal peptide" evidence="10">
    <location>
        <begin position="1"/>
        <end position="26"/>
    </location>
</feature>
<dbReference type="Proteomes" id="UP000708148">
    <property type="component" value="Unassembled WGS sequence"/>
</dbReference>
<dbReference type="CDD" id="cd01561">
    <property type="entry name" value="CBS_like"/>
    <property type="match status" value="1"/>
</dbReference>
<organism evidence="12 13">
    <name type="scientific">Ostreobium quekettii</name>
    <dbReference type="NCBI Taxonomy" id="121088"/>
    <lineage>
        <taxon>Eukaryota</taxon>
        <taxon>Viridiplantae</taxon>
        <taxon>Chlorophyta</taxon>
        <taxon>core chlorophytes</taxon>
        <taxon>Ulvophyceae</taxon>
        <taxon>TCBD clade</taxon>
        <taxon>Bryopsidales</taxon>
        <taxon>Ostreobineae</taxon>
        <taxon>Ostreobiaceae</taxon>
        <taxon>Ostreobium</taxon>
    </lineage>
</organism>
<dbReference type="GO" id="GO:0004124">
    <property type="term" value="F:cysteine synthase activity"/>
    <property type="evidence" value="ECO:0007669"/>
    <property type="project" value="UniProtKB-UniRule"/>
</dbReference>
<dbReference type="InterPro" id="IPR001926">
    <property type="entry name" value="TrpB-like_PALP"/>
</dbReference>
<feature type="modified residue" description="N6-(pyridoxal phosphate)lysine" evidence="8">
    <location>
        <position position="135"/>
    </location>
</feature>
<feature type="chain" id="PRO_5035911987" description="Cysteine synthase" evidence="10">
    <location>
        <begin position="27"/>
        <end position="426"/>
    </location>
</feature>
<evidence type="ECO:0000256" key="6">
    <source>
        <dbReference type="ARBA" id="ARBA00023192"/>
    </source>
</evidence>
<comment type="cofactor">
    <cofactor evidence="1 7 9">
        <name>pyridoxal 5'-phosphate</name>
        <dbReference type="ChEBI" id="CHEBI:597326"/>
    </cofactor>
</comment>
<dbReference type="OrthoDB" id="10259545at2759"/>
<feature type="binding site" evidence="7">
    <location>
        <position position="166"/>
    </location>
    <ligand>
        <name>pyridoxal 5'-phosphate</name>
        <dbReference type="ChEBI" id="CHEBI:597326"/>
    </ligand>
</feature>
<proteinExistence type="inferred from homology"/>
<comment type="similarity">
    <text evidence="2 9">Belongs to the cysteine synthase/cystathionine beta-synthase family.</text>
</comment>
<keyword evidence="5 7" id="KW-0663">Pyridoxal phosphate</keyword>
<dbReference type="FunFam" id="3.40.50.1100:FF:000130">
    <property type="entry name" value="Cysteine synthase"/>
    <property type="match status" value="1"/>
</dbReference>
<feature type="domain" description="Tryptophan synthase beta chain-like PALP" evidence="11">
    <location>
        <begin position="98"/>
        <end position="385"/>
    </location>
</feature>
<evidence type="ECO:0000313" key="12">
    <source>
        <dbReference type="EMBL" id="CAD7697656.1"/>
    </source>
</evidence>
<name>A0A8S1J243_9CHLO</name>
<dbReference type="FunFam" id="3.40.50.1100:FF:000006">
    <property type="entry name" value="Cysteine synthase"/>
    <property type="match status" value="1"/>
</dbReference>
<evidence type="ECO:0000256" key="3">
    <source>
        <dbReference type="ARBA" id="ARBA00022605"/>
    </source>
</evidence>
<evidence type="ECO:0000256" key="1">
    <source>
        <dbReference type="ARBA" id="ARBA00001933"/>
    </source>
</evidence>
<feature type="binding site" evidence="7">
    <location>
        <position position="358"/>
    </location>
    <ligand>
        <name>pyridoxal 5'-phosphate</name>
        <dbReference type="ChEBI" id="CHEBI:597326"/>
    </ligand>
</feature>
<keyword evidence="13" id="KW-1185">Reference proteome</keyword>
<dbReference type="InterPro" id="IPR001216">
    <property type="entry name" value="P-phosphate_BS"/>
</dbReference>
<keyword evidence="4 9" id="KW-0808">Transferase</keyword>
<evidence type="ECO:0000256" key="2">
    <source>
        <dbReference type="ARBA" id="ARBA00007103"/>
    </source>
</evidence>
<keyword evidence="3 9" id="KW-0028">Amino-acid biosynthesis</keyword>
<dbReference type="AlphaFoldDB" id="A0A8S1J243"/>
<dbReference type="EMBL" id="CAJHUC010000694">
    <property type="protein sequence ID" value="CAD7697656.1"/>
    <property type="molecule type" value="Genomic_DNA"/>
</dbReference>
<comment type="caution">
    <text evidence="12">The sequence shown here is derived from an EMBL/GenBank/DDBJ whole genome shotgun (WGS) entry which is preliminary data.</text>
</comment>
<dbReference type="InterPro" id="IPR005859">
    <property type="entry name" value="CysK"/>
</dbReference>
<dbReference type="PROSITE" id="PS00901">
    <property type="entry name" value="CYS_SYNTHASE"/>
    <property type="match status" value="1"/>
</dbReference>
<keyword evidence="10" id="KW-0732">Signal</keyword>
<evidence type="ECO:0000256" key="8">
    <source>
        <dbReference type="PIRSR" id="PIRSR605856-51"/>
    </source>
</evidence>
<dbReference type="InterPro" id="IPR005856">
    <property type="entry name" value="Cys_synth"/>
</dbReference>